<dbReference type="Pfam" id="PF00041">
    <property type="entry name" value="fn3"/>
    <property type="match status" value="1"/>
</dbReference>
<dbReference type="Proteomes" id="UP001591681">
    <property type="component" value="Unassembled WGS sequence"/>
</dbReference>
<accession>A0ABD1J4D2</accession>
<evidence type="ECO:0000256" key="7">
    <source>
        <dbReference type="ARBA" id="ARBA00023170"/>
    </source>
</evidence>
<feature type="domain" description="Fibronectin type-III" evidence="9">
    <location>
        <begin position="1"/>
        <end position="90"/>
    </location>
</feature>
<evidence type="ECO:0000256" key="5">
    <source>
        <dbReference type="ARBA" id="ARBA00022989"/>
    </source>
</evidence>
<dbReference type="InterPro" id="IPR036116">
    <property type="entry name" value="FN3_sf"/>
</dbReference>
<dbReference type="InterPro" id="IPR013783">
    <property type="entry name" value="Ig-like_fold"/>
</dbReference>
<keyword evidence="2 8" id="KW-0812">Transmembrane</keyword>
<keyword evidence="11" id="KW-1185">Reference proteome</keyword>
<proteinExistence type="predicted"/>
<evidence type="ECO:0000256" key="4">
    <source>
        <dbReference type="ARBA" id="ARBA00022840"/>
    </source>
</evidence>
<dbReference type="PANTHER" id="PTHR46877">
    <property type="entry name" value="EPH RECEPTOR A5"/>
    <property type="match status" value="1"/>
</dbReference>
<organism evidence="10 11">
    <name type="scientific">Coilia grayii</name>
    <name type="common">Gray's grenadier anchovy</name>
    <dbReference type="NCBI Taxonomy" id="363190"/>
    <lineage>
        <taxon>Eukaryota</taxon>
        <taxon>Metazoa</taxon>
        <taxon>Chordata</taxon>
        <taxon>Craniata</taxon>
        <taxon>Vertebrata</taxon>
        <taxon>Euteleostomi</taxon>
        <taxon>Actinopterygii</taxon>
        <taxon>Neopterygii</taxon>
        <taxon>Teleostei</taxon>
        <taxon>Clupei</taxon>
        <taxon>Clupeiformes</taxon>
        <taxon>Clupeoidei</taxon>
        <taxon>Engraulidae</taxon>
        <taxon>Coilinae</taxon>
        <taxon>Coilia</taxon>
    </lineage>
</organism>
<evidence type="ECO:0000313" key="10">
    <source>
        <dbReference type="EMBL" id="KAL2081714.1"/>
    </source>
</evidence>
<dbReference type="PANTHER" id="PTHR46877:SF10">
    <property type="entry name" value="EPHRIN TYPE-A RECEPTOR 6"/>
    <property type="match status" value="1"/>
</dbReference>
<dbReference type="GO" id="GO:0005524">
    <property type="term" value="F:ATP binding"/>
    <property type="evidence" value="ECO:0007669"/>
    <property type="project" value="UniProtKB-KW"/>
</dbReference>
<keyword evidence="7" id="KW-0675">Receptor</keyword>
<evidence type="ECO:0000313" key="11">
    <source>
        <dbReference type="Proteomes" id="UP001591681"/>
    </source>
</evidence>
<gene>
    <name evidence="10" type="ORF">ACEWY4_023567</name>
</gene>
<keyword evidence="3" id="KW-0547">Nucleotide-binding</keyword>
<dbReference type="CDD" id="cd00063">
    <property type="entry name" value="FN3"/>
    <property type="match status" value="1"/>
</dbReference>
<evidence type="ECO:0000256" key="8">
    <source>
        <dbReference type="SAM" id="Phobius"/>
    </source>
</evidence>
<dbReference type="InterPro" id="IPR050449">
    <property type="entry name" value="Ephrin_rcpt_TKs"/>
</dbReference>
<dbReference type="AlphaFoldDB" id="A0ABD1J4D2"/>
<evidence type="ECO:0000256" key="2">
    <source>
        <dbReference type="ARBA" id="ARBA00022692"/>
    </source>
</evidence>
<sequence>MVQKDWASHNSIALSWKDAEHSSLPVLDYEIKYFEKEHEQLSYSSTRSKVPSVIIGGLKSSTVYAFNIRARTPAGYTSYSPKFEFETGDEASDMAADQGQVLVIVTASVGGFTLLVILTLFFLITGR</sequence>
<comment type="subcellular location">
    <subcellularLocation>
        <location evidence="1">Membrane</location>
        <topology evidence="1">Single-pass membrane protein</topology>
    </subcellularLocation>
</comment>
<keyword evidence="4" id="KW-0067">ATP-binding</keyword>
<dbReference type="SUPFAM" id="SSF49265">
    <property type="entry name" value="Fibronectin type III"/>
    <property type="match status" value="1"/>
</dbReference>
<dbReference type="InterPro" id="IPR003961">
    <property type="entry name" value="FN3_dom"/>
</dbReference>
<reference evidence="10 11" key="1">
    <citation type="submission" date="2024-09" db="EMBL/GenBank/DDBJ databases">
        <title>A chromosome-level genome assembly of Gray's grenadier anchovy, Coilia grayii.</title>
        <authorList>
            <person name="Fu Z."/>
        </authorList>
    </citation>
    <scope>NUCLEOTIDE SEQUENCE [LARGE SCALE GENOMIC DNA]</scope>
    <source>
        <strain evidence="10">G4</strain>
        <tissue evidence="10">Muscle</tissue>
    </source>
</reference>
<comment type="caution">
    <text evidence="10">The sequence shown here is derived from an EMBL/GenBank/DDBJ whole genome shotgun (WGS) entry which is preliminary data.</text>
</comment>
<dbReference type="EMBL" id="JBHFQA010000020">
    <property type="protein sequence ID" value="KAL2081714.1"/>
    <property type="molecule type" value="Genomic_DNA"/>
</dbReference>
<dbReference type="Gene3D" id="2.60.40.10">
    <property type="entry name" value="Immunoglobulins"/>
    <property type="match status" value="1"/>
</dbReference>
<evidence type="ECO:0000256" key="3">
    <source>
        <dbReference type="ARBA" id="ARBA00022741"/>
    </source>
</evidence>
<protein>
    <recommendedName>
        <fullName evidence="9">Fibronectin type-III domain-containing protein</fullName>
    </recommendedName>
</protein>
<evidence type="ECO:0000259" key="9">
    <source>
        <dbReference type="PROSITE" id="PS50853"/>
    </source>
</evidence>
<keyword evidence="6 8" id="KW-0472">Membrane</keyword>
<evidence type="ECO:0000256" key="6">
    <source>
        <dbReference type="ARBA" id="ARBA00023136"/>
    </source>
</evidence>
<feature type="transmembrane region" description="Helical" evidence="8">
    <location>
        <begin position="101"/>
        <end position="124"/>
    </location>
</feature>
<dbReference type="PROSITE" id="PS50853">
    <property type="entry name" value="FN3"/>
    <property type="match status" value="1"/>
</dbReference>
<evidence type="ECO:0000256" key="1">
    <source>
        <dbReference type="ARBA" id="ARBA00004167"/>
    </source>
</evidence>
<name>A0ABD1J4D2_9TELE</name>
<keyword evidence="5 8" id="KW-1133">Transmembrane helix</keyword>
<dbReference type="GO" id="GO:0016020">
    <property type="term" value="C:membrane"/>
    <property type="evidence" value="ECO:0007669"/>
    <property type="project" value="UniProtKB-SubCell"/>
</dbReference>